<dbReference type="PANTHER" id="PTHR31264">
    <property type="entry name" value="OS07G0554500 PROTEIN-RELATED"/>
    <property type="match status" value="1"/>
</dbReference>
<proteinExistence type="predicted"/>
<evidence type="ECO:0000313" key="1">
    <source>
        <dbReference type="EMBL" id="EMS55958.1"/>
    </source>
</evidence>
<dbReference type="STRING" id="4572.M7YYQ5"/>
<accession>M7YYQ5</accession>
<dbReference type="OMA" id="WENDWHD"/>
<reference evidence="1" key="1">
    <citation type="journal article" date="2013" name="Nature">
        <title>Draft genome of the wheat A-genome progenitor Triticum urartu.</title>
        <authorList>
            <person name="Ling H.Q."/>
            <person name="Zhao S."/>
            <person name="Liu D."/>
            <person name="Wang J."/>
            <person name="Sun H."/>
            <person name="Zhang C."/>
            <person name="Fan H."/>
            <person name="Li D."/>
            <person name="Dong L."/>
            <person name="Tao Y."/>
            <person name="Gao C."/>
            <person name="Wu H."/>
            <person name="Li Y."/>
            <person name="Cui Y."/>
            <person name="Guo X."/>
            <person name="Zheng S."/>
            <person name="Wang B."/>
            <person name="Yu K."/>
            <person name="Liang Q."/>
            <person name="Yang W."/>
            <person name="Lou X."/>
            <person name="Chen J."/>
            <person name="Feng M."/>
            <person name="Jian J."/>
            <person name="Zhang X."/>
            <person name="Luo G."/>
            <person name="Jiang Y."/>
            <person name="Liu J."/>
            <person name="Wang Z."/>
            <person name="Sha Y."/>
            <person name="Zhang B."/>
            <person name="Wu H."/>
            <person name="Tang D."/>
            <person name="Shen Q."/>
            <person name="Xue P."/>
            <person name="Zou S."/>
            <person name="Wang X."/>
            <person name="Liu X."/>
            <person name="Wang F."/>
            <person name="Yang Y."/>
            <person name="An X."/>
            <person name="Dong Z."/>
            <person name="Zhang K."/>
            <person name="Zhang X."/>
            <person name="Luo M.C."/>
            <person name="Dvorak J."/>
            <person name="Tong Y."/>
            <person name="Wang J."/>
            <person name="Yang H."/>
            <person name="Li Z."/>
            <person name="Wang D."/>
            <person name="Zhang A."/>
            <person name="Wang J."/>
        </authorList>
    </citation>
    <scope>NUCLEOTIDE SEQUENCE</scope>
</reference>
<sequence>MRAGRVLLDRDLGEGEFPAVFRELVVCDPLCRRYVLLPPVPDDLTASLEQPVRMIRVRCKPFLVPLGEEETAAPETTFRVEEAAARETTFRVVLMAHCKTSLSAFVFSSSTGQWQAAASNGWSDLVSSTGDRAAMSQVNPFFLRRHYAYGCFYWDWLTINSKKLLALDIRTMEFSIAELPPGEWSKNGIAIVEAGEGRLGMFGFHGEIASSLSYTIAQNKGKSPSQWQVEKIVSQDSGYAYSIRAATDRKTLSKLGNIIAFIVLFVSNAI</sequence>
<dbReference type="AlphaFoldDB" id="M7YYQ5"/>
<name>M7YYQ5_TRIUA</name>
<dbReference type="PANTHER" id="PTHR31264:SF9">
    <property type="entry name" value="F-BOX DOMAIN-CONTAINING PROTEIN"/>
    <property type="match status" value="1"/>
</dbReference>
<protein>
    <submittedName>
        <fullName evidence="1">Uncharacterized protein</fullName>
    </submittedName>
</protein>
<gene>
    <name evidence="1" type="ORF">TRIUR3_22559</name>
</gene>
<organism evidence="1">
    <name type="scientific">Triticum urartu</name>
    <name type="common">Red wild einkorn</name>
    <name type="synonym">Crithodium urartu</name>
    <dbReference type="NCBI Taxonomy" id="4572"/>
    <lineage>
        <taxon>Eukaryota</taxon>
        <taxon>Viridiplantae</taxon>
        <taxon>Streptophyta</taxon>
        <taxon>Embryophyta</taxon>
        <taxon>Tracheophyta</taxon>
        <taxon>Spermatophyta</taxon>
        <taxon>Magnoliopsida</taxon>
        <taxon>Liliopsida</taxon>
        <taxon>Poales</taxon>
        <taxon>Poaceae</taxon>
        <taxon>BOP clade</taxon>
        <taxon>Pooideae</taxon>
        <taxon>Triticodae</taxon>
        <taxon>Triticeae</taxon>
        <taxon>Triticinae</taxon>
        <taxon>Triticum</taxon>
    </lineage>
</organism>
<dbReference type="eggNOG" id="ENOG502R7NU">
    <property type="taxonomic scope" value="Eukaryota"/>
</dbReference>
<dbReference type="EMBL" id="KD164149">
    <property type="protein sequence ID" value="EMS55958.1"/>
    <property type="molecule type" value="Genomic_DNA"/>
</dbReference>